<reference evidence="2" key="1">
    <citation type="journal article" date="2019" name="Int. J. Syst. Evol. Microbiol.">
        <title>The Global Catalogue of Microorganisms (GCM) 10K type strain sequencing project: providing services to taxonomists for standard genome sequencing and annotation.</title>
        <authorList>
            <consortium name="The Broad Institute Genomics Platform"/>
            <consortium name="The Broad Institute Genome Sequencing Center for Infectious Disease"/>
            <person name="Wu L."/>
            <person name="Ma J."/>
        </authorList>
    </citation>
    <scope>NUCLEOTIDE SEQUENCE [LARGE SCALE GENOMIC DNA]</scope>
    <source>
        <strain evidence="2">CCUG 58760</strain>
    </source>
</reference>
<name>A0ABW0G3L1_9PROT</name>
<sequence>MFDLGELDRASHKDAKDSAPITHRLRVLKGDERVSAGSTWAKVLRTTKGRDAAKRIVSDFEAAGQPVSLRTVQGWLNGRLADEPYILLADQLYGPGIVAEIYEPDSEAAAASRKLRLTRLVDGGAQ</sequence>
<dbReference type="RefSeq" id="WP_376995093.1">
    <property type="nucleotide sequence ID" value="NZ_JBHSLC010000013.1"/>
</dbReference>
<proteinExistence type="predicted"/>
<protein>
    <submittedName>
        <fullName evidence="1">Uncharacterized protein</fullName>
    </submittedName>
</protein>
<evidence type="ECO:0000313" key="1">
    <source>
        <dbReference type="EMBL" id="MFC5355459.1"/>
    </source>
</evidence>
<comment type="caution">
    <text evidence="1">The sequence shown here is derived from an EMBL/GenBank/DDBJ whole genome shotgun (WGS) entry which is preliminary data.</text>
</comment>
<accession>A0ABW0G3L1</accession>
<gene>
    <name evidence="1" type="ORF">ACFPMG_10620</name>
</gene>
<evidence type="ECO:0000313" key="2">
    <source>
        <dbReference type="Proteomes" id="UP001596166"/>
    </source>
</evidence>
<dbReference type="EMBL" id="JBHSLC010000013">
    <property type="protein sequence ID" value="MFC5355459.1"/>
    <property type="molecule type" value="Genomic_DNA"/>
</dbReference>
<dbReference type="Proteomes" id="UP001596166">
    <property type="component" value="Unassembled WGS sequence"/>
</dbReference>
<keyword evidence="2" id="KW-1185">Reference proteome</keyword>
<organism evidence="1 2">
    <name type="scientific">Azospirillum himalayense</name>
    <dbReference type="NCBI Taxonomy" id="654847"/>
    <lineage>
        <taxon>Bacteria</taxon>
        <taxon>Pseudomonadati</taxon>
        <taxon>Pseudomonadota</taxon>
        <taxon>Alphaproteobacteria</taxon>
        <taxon>Rhodospirillales</taxon>
        <taxon>Azospirillaceae</taxon>
        <taxon>Azospirillum</taxon>
    </lineage>
</organism>